<dbReference type="OrthoDB" id="9803040at2"/>
<dbReference type="EMBL" id="QKZV01000004">
    <property type="protein sequence ID" value="PZX62955.1"/>
    <property type="molecule type" value="Genomic_DNA"/>
</dbReference>
<evidence type="ECO:0000313" key="2">
    <source>
        <dbReference type="Proteomes" id="UP000249720"/>
    </source>
</evidence>
<sequence length="169" mass="18688">MDTAPIVNKVAESGLITLDPADFAPKQSVLSFDLKDYLFMGLILKEKDFRAALQQINWSNYDGAVVAVFCSADAIIPMWAYMLVATYLTPVARKVFFGTPEQAFEQAWLQNIQALPVVEFTDKRVVIKGCGDLPVSAAVYLTLTNLLQPVAKSIMYGEPCSTVPVYKKK</sequence>
<protein>
    <submittedName>
        <fullName evidence="1">Uncharacterized protein DUF2480</fullName>
    </submittedName>
</protein>
<organism evidence="1 2">
    <name type="scientific">Hydrotalea sandarakina</name>
    <dbReference type="NCBI Taxonomy" id="1004304"/>
    <lineage>
        <taxon>Bacteria</taxon>
        <taxon>Pseudomonadati</taxon>
        <taxon>Bacteroidota</taxon>
        <taxon>Chitinophagia</taxon>
        <taxon>Chitinophagales</taxon>
        <taxon>Chitinophagaceae</taxon>
        <taxon>Hydrotalea</taxon>
    </lineage>
</organism>
<dbReference type="RefSeq" id="WP_111295196.1">
    <property type="nucleotide sequence ID" value="NZ_QKZV01000004.1"/>
</dbReference>
<accession>A0A2W7SJ87</accession>
<dbReference type="Proteomes" id="UP000249720">
    <property type="component" value="Unassembled WGS sequence"/>
</dbReference>
<evidence type="ECO:0000313" key="1">
    <source>
        <dbReference type="EMBL" id="PZX62955.1"/>
    </source>
</evidence>
<proteinExistence type="predicted"/>
<dbReference type="Pfam" id="PF10652">
    <property type="entry name" value="DUF2480"/>
    <property type="match status" value="1"/>
</dbReference>
<name>A0A2W7SJ87_9BACT</name>
<gene>
    <name evidence="1" type="ORF">LX80_01650</name>
</gene>
<keyword evidence="2" id="KW-1185">Reference proteome</keyword>
<comment type="caution">
    <text evidence="1">The sequence shown here is derived from an EMBL/GenBank/DDBJ whole genome shotgun (WGS) entry which is preliminary data.</text>
</comment>
<reference evidence="1 2" key="1">
    <citation type="submission" date="2018-06" db="EMBL/GenBank/DDBJ databases">
        <title>Genomic Encyclopedia of Archaeal and Bacterial Type Strains, Phase II (KMG-II): from individual species to whole genera.</title>
        <authorList>
            <person name="Goeker M."/>
        </authorList>
    </citation>
    <scope>NUCLEOTIDE SEQUENCE [LARGE SCALE GENOMIC DNA]</scope>
    <source>
        <strain evidence="1 2">DSM 23241</strain>
    </source>
</reference>
<dbReference type="AlphaFoldDB" id="A0A2W7SJ87"/>
<dbReference type="InterPro" id="IPR018914">
    <property type="entry name" value="DUF2480"/>
</dbReference>